<evidence type="ECO:0000313" key="11">
    <source>
        <dbReference type="EMBL" id="RDY00907.1"/>
    </source>
</evidence>
<evidence type="ECO:0000256" key="2">
    <source>
        <dbReference type="ARBA" id="ARBA00005507"/>
    </source>
</evidence>
<dbReference type="Pfam" id="PF25079">
    <property type="entry name" value="COB_C"/>
    <property type="match status" value="1"/>
</dbReference>
<comment type="subcellular location">
    <subcellularLocation>
        <location evidence="1">Cell membrane</location>
        <topology evidence="1">Lipid-anchor</topology>
        <topology evidence="1">GPI-anchor</topology>
    </subcellularLocation>
</comment>
<keyword evidence="7" id="KW-0325">Glycoprotein</keyword>
<accession>A0A371HDR6</accession>
<dbReference type="OrthoDB" id="2014623at2759"/>
<evidence type="ECO:0000256" key="4">
    <source>
        <dbReference type="ARBA" id="ARBA00022622"/>
    </source>
</evidence>
<evidence type="ECO:0000256" key="8">
    <source>
        <dbReference type="ARBA" id="ARBA00023288"/>
    </source>
</evidence>
<dbReference type="GO" id="GO:0010215">
    <property type="term" value="P:cellulose microfibril organization"/>
    <property type="evidence" value="ECO:0007669"/>
    <property type="project" value="InterPro"/>
</dbReference>
<dbReference type="AlphaFoldDB" id="A0A371HDR6"/>
<gene>
    <name evidence="11" type="primary">COBL10</name>
    <name evidence="11" type="ORF">CR513_15850</name>
</gene>
<evidence type="ECO:0000256" key="9">
    <source>
        <dbReference type="SAM" id="SignalP"/>
    </source>
</evidence>
<dbReference type="EMBL" id="QJKJ01002878">
    <property type="protein sequence ID" value="RDY00907.1"/>
    <property type="molecule type" value="Genomic_DNA"/>
</dbReference>
<comment type="similarity">
    <text evidence="2">Belongs to the COBRA family.</text>
</comment>
<dbReference type="GO" id="GO:0005886">
    <property type="term" value="C:plasma membrane"/>
    <property type="evidence" value="ECO:0007669"/>
    <property type="project" value="UniProtKB-SubCell"/>
</dbReference>
<feature type="signal peptide" evidence="9">
    <location>
        <begin position="1"/>
        <end position="37"/>
    </location>
</feature>
<evidence type="ECO:0000256" key="3">
    <source>
        <dbReference type="ARBA" id="ARBA00022475"/>
    </source>
</evidence>
<evidence type="ECO:0000256" key="6">
    <source>
        <dbReference type="ARBA" id="ARBA00023136"/>
    </source>
</evidence>
<dbReference type="InterPro" id="IPR056900">
    <property type="entry name" value="COB_C"/>
</dbReference>
<feature type="domain" description="COBRA C-terminal" evidence="10">
    <location>
        <begin position="459"/>
        <end position="664"/>
    </location>
</feature>
<keyword evidence="12" id="KW-1185">Reference proteome</keyword>
<keyword evidence="5 9" id="KW-0732">Signal</keyword>
<feature type="chain" id="PRO_5016811921" evidence="9">
    <location>
        <begin position="38"/>
        <end position="691"/>
    </location>
</feature>
<keyword evidence="8" id="KW-0449">Lipoprotein</keyword>
<dbReference type="Pfam" id="PF04833">
    <property type="entry name" value="COBRA"/>
    <property type="match status" value="1"/>
</dbReference>
<evidence type="ECO:0000313" key="12">
    <source>
        <dbReference type="Proteomes" id="UP000257109"/>
    </source>
</evidence>
<keyword evidence="4" id="KW-0336">GPI-anchor</keyword>
<dbReference type="Proteomes" id="UP000257109">
    <property type="component" value="Unassembled WGS sequence"/>
</dbReference>
<reference evidence="11" key="1">
    <citation type="submission" date="2018-05" db="EMBL/GenBank/DDBJ databases">
        <title>Draft genome of Mucuna pruriens seed.</title>
        <authorList>
            <person name="Nnadi N.E."/>
            <person name="Vos R."/>
            <person name="Hasami M.H."/>
            <person name="Devisetty U.K."/>
            <person name="Aguiy J.C."/>
        </authorList>
    </citation>
    <scope>NUCLEOTIDE SEQUENCE [LARGE SCALE GENOMIC DNA]</scope>
    <source>
        <strain evidence="11">JCA_2017</strain>
    </source>
</reference>
<evidence type="ECO:0000259" key="10">
    <source>
        <dbReference type="Pfam" id="PF25079"/>
    </source>
</evidence>
<dbReference type="STRING" id="157652.A0A371HDR6"/>
<sequence length="691" mass="76944">MKTTIKHHKASSYPTKTILIITAYLLFLSASFEVCHGQESEDEKAASAPPGMKELDDCDGVFLTYALLGREKEYPHVKNVSKQAWAFKAEASLTNVGDEELQGWKMFIGFQYREILVSADGAALIDAGDFPAEVGNGTTLVGTAVADLKTAIDTAGDINQMSARIQMVGTQFGLGAAANPMPKTIHLENDGFKCPAPSRREGKEKKEKRKELLKLLNIITCINGAATRMFVCCRKDPKVKAKQEKKNKYPPRRYGDLTIAFDVLQAFQNNYYAQVTIDNNHPLGRLDHWNLTWEWQRGEFIYSTKGAYARIKDPSECLYGSAGKQYGDMDFSQVANCQKRPILSDLPAERAEDEKLGKLPWCCKNGTVLPPIMDKNKARSIFQLQVFKMPPDTDNRTSITPPIKWNIDGVINPTYKCAAPVRVDPQIFPDPSGLRAISTAVASWQIVCNITKPKPQQARCCVSFSAFYNESAIPCNTCACGCDDTRKCSSKTSALLLPPDALLVPFVNRTLKARAWAKLKHMHMPTRLPCADNCPVSINWHVSSDHKEGWTARITLFNWEDFSFDDWFTAIQLNRTFQDFQDVYSFNATRIPGLKTVFLEGLKGLNYLAGETNGTHDGDPRVPGKQQSVISFKKKHIKDFDVTRDGFPTKLFFNGQECALPPIRPAKGLGHKSSASVPALIFAAFLTLLLL</sequence>
<dbReference type="PANTHER" id="PTHR31052:SF2">
    <property type="entry name" value="COBRA-LIKE PROTEIN 10"/>
    <property type="match status" value="1"/>
</dbReference>
<dbReference type="InterPro" id="IPR006918">
    <property type="entry name" value="COBRA_pln"/>
</dbReference>
<dbReference type="GO" id="GO:0098552">
    <property type="term" value="C:side of membrane"/>
    <property type="evidence" value="ECO:0007669"/>
    <property type="project" value="UniProtKB-KW"/>
</dbReference>
<dbReference type="PANTHER" id="PTHR31052">
    <property type="entry name" value="COBRA-LIKE PROTEIN 7"/>
    <property type="match status" value="1"/>
</dbReference>
<keyword evidence="3" id="KW-1003">Cell membrane</keyword>
<evidence type="ECO:0000256" key="1">
    <source>
        <dbReference type="ARBA" id="ARBA00004609"/>
    </source>
</evidence>
<organism evidence="11 12">
    <name type="scientific">Mucuna pruriens</name>
    <name type="common">Velvet bean</name>
    <name type="synonym">Dolichos pruriens</name>
    <dbReference type="NCBI Taxonomy" id="157652"/>
    <lineage>
        <taxon>Eukaryota</taxon>
        <taxon>Viridiplantae</taxon>
        <taxon>Streptophyta</taxon>
        <taxon>Embryophyta</taxon>
        <taxon>Tracheophyta</taxon>
        <taxon>Spermatophyta</taxon>
        <taxon>Magnoliopsida</taxon>
        <taxon>eudicotyledons</taxon>
        <taxon>Gunneridae</taxon>
        <taxon>Pentapetalae</taxon>
        <taxon>rosids</taxon>
        <taxon>fabids</taxon>
        <taxon>Fabales</taxon>
        <taxon>Fabaceae</taxon>
        <taxon>Papilionoideae</taxon>
        <taxon>50 kb inversion clade</taxon>
        <taxon>NPAAA clade</taxon>
        <taxon>indigoferoid/millettioid clade</taxon>
        <taxon>Phaseoleae</taxon>
        <taxon>Mucuna</taxon>
    </lineage>
</organism>
<feature type="non-terminal residue" evidence="11">
    <location>
        <position position="1"/>
    </location>
</feature>
<evidence type="ECO:0000256" key="7">
    <source>
        <dbReference type="ARBA" id="ARBA00023180"/>
    </source>
</evidence>
<comment type="caution">
    <text evidence="11">The sequence shown here is derived from an EMBL/GenBank/DDBJ whole genome shotgun (WGS) entry which is preliminary data.</text>
</comment>
<evidence type="ECO:0000256" key="5">
    <source>
        <dbReference type="ARBA" id="ARBA00022729"/>
    </source>
</evidence>
<protein>
    <submittedName>
        <fullName evidence="11">COBRA-like protein 10</fullName>
    </submittedName>
</protein>
<proteinExistence type="inferred from homology"/>
<keyword evidence="6" id="KW-0472">Membrane</keyword>
<name>A0A371HDR6_MUCPR</name>